<dbReference type="GO" id="GO:0031176">
    <property type="term" value="F:endo-1,4-beta-xylanase activity"/>
    <property type="evidence" value="ECO:0007669"/>
    <property type="project" value="UniProtKB-ARBA"/>
</dbReference>
<name>A0AAN8Y430_SOLBU</name>
<dbReference type="Gene3D" id="3.20.20.80">
    <property type="entry name" value="Glycosidases"/>
    <property type="match status" value="1"/>
</dbReference>
<dbReference type="PANTHER" id="PTHR31490:SF55">
    <property type="entry name" value="ENDO-1,4-BETA-XYLANASE A-LIKE"/>
    <property type="match status" value="1"/>
</dbReference>
<evidence type="ECO:0000256" key="3">
    <source>
        <dbReference type="ARBA" id="ARBA00023277"/>
    </source>
</evidence>
<protein>
    <recommendedName>
        <fullName evidence="5">GH10 domain-containing protein</fullName>
    </recommendedName>
</protein>
<dbReference type="InterPro" id="IPR044846">
    <property type="entry name" value="GH10"/>
</dbReference>
<reference evidence="6 7" key="1">
    <citation type="submission" date="2024-02" db="EMBL/GenBank/DDBJ databases">
        <title>de novo genome assembly of Solanum bulbocastanum strain 11H21.</title>
        <authorList>
            <person name="Hosaka A.J."/>
        </authorList>
    </citation>
    <scope>NUCLEOTIDE SEQUENCE [LARGE SCALE GENOMIC DNA]</scope>
    <source>
        <tissue evidence="6">Young leaves</tissue>
    </source>
</reference>
<organism evidence="6 7">
    <name type="scientific">Solanum bulbocastanum</name>
    <name type="common">Wild potato</name>
    <dbReference type="NCBI Taxonomy" id="147425"/>
    <lineage>
        <taxon>Eukaryota</taxon>
        <taxon>Viridiplantae</taxon>
        <taxon>Streptophyta</taxon>
        <taxon>Embryophyta</taxon>
        <taxon>Tracheophyta</taxon>
        <taxon>Spermatophyta</taxon>
        <taxon>Magnoliopsida</taxon>
        <taxon>eudicotyledons</taxon>
        <taxon>Gunneridae</taxon>
        <taxon>Pentapetalae</taxon>
        <taxon>asterids</taxon>
        <taxon>lamiids</taxon>
        <taxon>Solanales</taxon>
        <taxon>Solanaceae</taxon>
        <taxon>Solanoideae</taxon>
        <taxon>Solaneae</taxon>
        <taxon>Solanum</taxon>
    </lineage>
</organism>
<proteinExistence type="inferred from homology"/>
<feature type="domain" description="GH10" evidence="5">
    <location>
        <begin position="6"/>
        <end position="73"/>
    </location>
</feature>
<evidence type="ECO:0000256" key="1">
    <source>
        <dbReference type="ARBA" id="ARBA00007495"/>
    </source>
</evidence>
<gene>
    <name evidence="6" type="ORF">RDI58_024899</name>
</gene>
<accession>A0AAN8Y430</accession>
<dbReference type="InterPro" id="IPR001000">
    <property type="entry name" value="GH10_dom"/>
</dbReference>
<keyword evidence="4" id="KW-0624">Polysaccharide degradation</keyword>
<dbReference type="PANTHER" id="PTHR31490">
    <property type="entry name" value="GLYCOSYL HYDROLASE"/>
    <property type="match status" value="1"/>
</dbReference>
<dbReference type="SUPFAM" id="SSF51445">
    <property type="entry name" value="(Trans)glycosidases"/>
    <property type="match status" value="1"/>
</dbReference>
<sequence length="114" mass="13208">MENNVISGMVGQAIQSNSDLKWYKTEPLPGVFNYTIVDQMMQLKKLLVRGHTMFWGNPTMIQYWVENMTVQSSPPVSHIVENCDPRINVDMYIEKFIKAGLKWLALDYKVILAR</sequence>
<evidence type="ECO:0000313" key="7">
    <source>
        <dbReference type="Proteomes" id="UP001371456"/>
    </source>
</evidence>
<keyword evidence="3" id="KW-0119">Carbohydrate metabolism</keyword>
<dbReference type="InterPro" id="IPR017853">
    <property type="entry name" value="GH"/>
</dbReference>
<evidence type="ECO:0000256" key="4">
    <source>
        <dbReference type="ARBA" id="ARBA00023326"/>
    </source>
</evidence>
<dbReference type="AlphaFoldDB" id="A0AAN8Y430"/>
<dbReference type="EMBL" id="JBANQN010000010">
    <property type="protein sequence ID" value="KAK6778181.1"/>
    <property type="molecule type" value="Genomic_DNA"/>
</dbReference>
<dbReference type="Pfam" id="PF00331">
    <property type="entry name" value="Glyco_hydro_10"/>
    <property type="match status" value="1"/>
</dbReference>
<evidence type="ECO:0000259" key="5">
    <source>
        <dbReference type="Pfam" id="PF00331"/>
    </source>
</evidence>
<comment type="caution">
    <text evidence="6">The sequence shown here is derived from an EMBL/GenBank/DDBJ whole genome shotgun (WGS) entry which is preliminary data.</text>
</comment>
<keyword evidence="2" id="KW-0378">Hydrolase</keyword>
<keyword evidence="7" id="KW-1185">Reference proteome</keyword>
<evidence type="ECO:0000313" key="6">
    <source>
        <dbReference type="EMBL" id="KAK6778181.1"/>
    </source>
</evidence>
<dbReference type="Proteomes" id="UP001371456">
    <property type="component" value="Unassembled WGS sequence"/>
</dbReference>
<evidence type="ECO:0000256" key="2">
    <source>
        <dbReference type="ARBA" id="ARBA00022801"/>
    </source>
</evidence>
<comment type="similarity">
    <text evidence="1">Belongs to the glycosyl hydrolase 10 (cellulase F) family.</text>
</comment>
<dbReference type="GO" id="GO:0000272">
    <property type="term" value="P:polysaccharide catabolic process"/>
    <property type="evidence" value="ECO:0007669"/>
    <property type="project" value="UniProtKB-KW"/>
</dbReference>